<protein>
    <recommendedName>
        <fullName evidence="6">Protein NO VEIN C-terminal domain-containing protein</fullName>
    </recommendedName>
</protein>
<evidence type="ECO:0000259" key="3">
    <source>
        <dbReference type="Pfam" id="PF25794"/>
    </source>
</evidence>
<dbReference type="Gene3D" id="3.30.565.10">
    <property type="entry name" value="Histidine kinase-like ATPase, C-terminal domain"/>
    <property type="match status" value="1"/>
</dbReference>
<sequence>MSGRPNRFRSRGGGGCPPPPVAPPYGGVNFQNPNIFSQVVPTYPTHANPNIFSQTIPYSSHPQVQNHGFHFQNPIWPFQQNPALPVQNVCGFPPQQLPSSSVQTPSSSVNPKELMEKIDHAVVKARDDLLKAGESVSSWKVSQKALLMLQVDSWGTLGIKMQQVPSLHHLMMIEGKINAFIHCFVGVQRITSLYDLEVAICKHEGVDDFEALGLGPFLQHPLVMHYFSVPSLVTEVFKITSKEIIYFLIELLDASERKEIRVEEFLDFIAKKKLVKSREWLGIRVQNFGMYISAIREARNSEQSTLKKCLKTSRLKSGGRKKRPLFSSFKKQLDERFSTISQRVETFSSAEKDFSGTHIRFTSSSEDDGSDGSSDEGQNNNAVVGSQLSSSSSQLGKDADRVSSCPYPSATEEMKRLGLQGDRLGHSPVHANLRKGVTESPKKKRKSENVTSKKSTPSELVKRQKRGVNANSLESEDNAKVVSNTNNNFSITEESLQMFVTTWKEACLGQNVTEVLERMLQFYGIESSWRKKMFRKNMFSSYPLVGLLNVAVHSIKSGLWNSMYDSFQAIGNSELDNSHGNKDSEYETIDIGPSNKIVPVITKNNTENINCYSSEDIIGKIEAYFDIDSDGHKYSHSSVENKITLLRKLQSCESWVTEQLCVQNFGSLGHGDFLFFLDKYVSQLPHELLNWLTGATCEKSSLEACMPSNHLAALVLQALSSLWENQTVTKQMIHLLLMKQFPAIGFELMGNNSLEDFLDTLRKHEASVTSKCVLFSGTMIEKFHFPDSLSHGDDNWFEPTTDRVDMGQKLKCSGTVTSRNAIEILLRAPMLSDLSKWSHWDLMFAPSLGSIISWLLEVNTKELLCLVAKDGKVLRLDPSASLDSFLEAAVQGYSFQTAVNLISLFCLFGGEKYVPLSLLKCHAHQAFEVMLRNTMENMEVSDGKHSLLPGEELSNMTNFADISTTNMRSELCKHIQKMNKAVPILSRFVLDCVGCLPAEFQSFASDVLLSGMQSVFKEAASAILHECNKKDERLMLHEVGLSLGVLEWINDYHAFISSDSYNPLCAGDSCLDAGKINASIGQTFDQNIENKFPVPEENTFESSTASGYTKVCSEISQAGKSNFDEPVYDGLQDESRLVEEKDASLVIESIRQDEFGLDPSLSDTESNMLRKQHARLGRALHCLSQELYSQDSHFILELVQNADDNNYPDNVEPTLTFILRDSGIIVMNNEQGFSAENMRALCDVGNSTKKGSNAGYIGQKGIGFKSVFRVTDAPEIHSNGFHVKFDISEGQIGFVLPTVIPPCDIDLFSRMACTDMDSSDANHWKTCIVLPFRSHLSEGSIMNSIMSMFSDLHPSLLLFLHRLKCLKLRNFLNDTFIDMRKEIVGDGIVRVLYGKEKMTWFVVPQKLQVPQKLLANSLRLDVQTTEISLAFTLQESDNRYSPCLDQQPVFAFLPLRTYGLKFILQGDFVLPSSREEVDGDSPWNQWLLSEYPSLFVRAQREFCGLPCFRSNLGKALSAFMSFVPLVGEVHGFFSSLPRLMINNLRLANCLLVDSGNNQWAPPCKVLRGWTEQVRSLLTDELLYEYLGLRYLDKDVELSDALSKALGIKEFGVNILVEVMSKICCRSSGIISMGMSWLASFLNMIQVTLFNSSGKMSGIFETREDILESLQKIPFIPLSDGTYSSVSEGTIWMHSNISSTGFDGVHKIEAFPNICSNLRTVSPSLLSSCSADTSGLNLAVVDNITRLLQNIGVQQLSAHDIVKLHILPSMSEVKRADQCRTLLIEYICFVMLHLRSTCSECLIERELIISELRCKSLLLTNYGFKYPGDVPIHFSKDYGNPVNAKMLADVVDMNWFEIDINYLKHPVNESLSCGLENWREFFEKMGITDFAQIVQVDKSVADVSDLTFKHVMLDKGLISLESSVKDWESPELVQLLTLLSKSGSKENCKHLLEILDTLWDSCYSSKTRSYFFNSGGDNYPFKSNFMHNICDMQWVASTMDDELHYPKELFYDCEAVRMILGASAPYAVPKVRSERLVNDIGFKTRVTLADILEILRVWRKSETPFKASVTQMSKLYAFIWNEMTPSRQKTMEELMSGPFIFIPNSSISRHDDVVCGILVSPSEVYWHDLIGSVDQMNDIGPKSASIERACSSINKSLCKIYPGLRGFFVDECGVNEAPPMRSYIHILLQLSTVTLPSQAANKVLNVFLKWADGLKSGQLSVEDVTYLKESLSTLEFPVLPTIQDKWVSLHPSFGLVCWCDDTNLKKEFKHLGKLDFLYFGEHTDDEDQEILQQKLPILMKTLGISSVSQIVTREAIYYGLADCGLKASLINWALPYAQRYMHKVHNDRYFQLEESGFDFLNHLKIIIVEKLFYRNVIKGWSVSKQRVECSCLLQENILYATQAADHHSLFMELSRLLFDGTPELHLANFLHIITTMAESDSTKEQIEFFISKSQNVPEIPDEKSVWTLSSLSFVETDNLQASDHVAVTSEQIFPKRKTGVNSNWPPVDWKTAPDFSYARANGFKTQAAQTGGCIEMKSDVFESNNSLTVSADPESIDADWTIEDGPAESTVALVLHESDNLEDQSCQDSYQTASIPHTGSETVSLEEAFYEPGMSSAFNKRDQLITGAPDAAQARATGRLGEFLSHKYFVGKVGKAAVNWVNETKETGLPFDLVVGEEPNEEFIEVKATRSSRKDWFNMTVREWQFAADKGESFSIAHVAIMKDNVARITIFKDPVKLCQQGLLQLAVVMPRKREFSAIS</sequence>
<feature type="region of interest" description="Disordered" evidence="1">
    <location>
        <begin position="1"/>
        <end position="24"/>
    </location>
</feature>
<reference evidence="4" key="1">
    <citation type="submission" date="2023-10" db="EMBL/GenBank/DDBJ databases">
        <title>Chromosome-level genome of the transformable northern wattle, Acacia crassicarpa.</title>
        <authorList>
            <person name="Massaro I."/>
            <person name="Sinha N.R."/>
            <person name="Poethig S."/>
            <person name="Leichty A.R."/>
        </authorList>
    </citation>
    <scope>NUCLEOTIDE SEQUENCE</scope>
    <source>
        <strain evidence="4">Acra3RX</strain>
        <tissue evidence="4">Leaf</tissue>
    </source>
</reference>
<feature type="compositionally biased region" description="Low complexity" evidence="1">
    <location>
        <begin position="375"/>
        <end position="396"/>
    </location>
</feature>
<dbReference type="PANTHER" id="PTHR32387:SF0">
    <property type="entry name" value="PROTEIN NO VEIN"/>
    <property type="match status" value="1"/>
</dbReference>
<dbReference type="SUPFAM" id="SSF55874">
    <property type="entry name" value="ATPase domain of HSP90 chaperone/DNA topoisomerase II/histidine kinase"/>
    <property type="match status" value="1"/>
</dbReference>
<dbReference type="PANTHER" id="PTHR32387">
    <property type="entry name" value="WU:FJ29H11"/>
    <property type="match status" value="1"/>
</dbReference>
<feature type="domain" description="Protein NO VEIN C-terminal" evidence="2">
    <location>
        <begin position="2641"/>
        <end position="2725"/>
    </location>
</feature>
<dbReference type="Pfam" id="PF13020">
    <property type="entry name" value="NOV_C"/>
    <property type="match status" value="1"/>
</dbReference>
<feature type="compositionally biased region" description="Acidic residues" evidence="1">
    <location>
        <begin position="365"/>
        <end position="374"/>
    </location>
</feature>
<organism evidence="4 5">
    <name type="scientific">Acacia crassicarpa</name>
    <name type="common">northern wattle</name>
    <dbReference type="NCBI Taxonomy" id="499986"/>
    <lineage>
        <taxon>Eukaryota</taxon>
        <taxon>Viridiplantae</taxon>
        <taxon>Streptophyta</taxon>
        <taxon>Embryophyta</taxon>
        <taxon>Tracheophyta</taxon>
        <taxon>Spermatophyta</taxon>
        <taxon>Magnoliopsida</taxon>
        <taxon>eudicotyledons</taxon>
        <taxon>Gunneridae</taxon>
        <taxon>Pentapetalae</taxon>
        <taxon>rosids</taxon>
        <taxon>fabids</taxon>
        <taxon>Fabales</taxon>
        <taxon>Fabaceae</taxon>
        <taxon>Caesalpinioideae</taxon>
        <taxon>mimosoid clade</taxon>
        <taxon>Acacieae</taxon>
        <taxon>Acacia</taxon>
    </lineage>
</organism>
<feature type="region of interest" description="Disordered" evidence="1">
    <location>
        <begin position="358"/>
        <end position="479"/>
    </location>
</feature>
<name>A0AAE1MA97_9FABA</name>
<dbReference type="EMBL" id="JAWXYG010000012">
    <property type="protein sequence ID" value="KAK4258220.1"/>
    <property type="molecule type" value="Genomic_DNA"/>
</dbReference>
<keyword evidence="5" id="KW-1185">Reference proteome</keyword>
<dbReference type="Pfam" id="PF25794">
    <property type="entry name" value="SACS"/>
    <property type="match status" value="1"/>
</dbReference>
<dbReference type="GO" id="GO:0005634">
    <property type="term" value="C:nucleus"/>
    <property type="evidence" value="ECO:0007669"/>
    <property type="project" value="TreeGrafter"/>
</dbReference>
<dbReference type="InterPro" id="IPR052957">
    <property type="entry name" value="Auxin_embryo_med"/>
</dbReference>
<comment type="caution">
    <text evidence="4">The sequence shown here is derived from an EMBL/GenBank/DDBJ whole genome shotgun (WGS) entry which is preliminary data.</text>
</comment>
<feature type="compositionally biased region" description="Basic residues" evidence="1">
    <location>
        <begin position="1"/>
        <end position="10"/>
    </location>
</feature>
<accession>A0AAE1MA97</accession>
<feature type="domain" description="Sacsin/Nov" evidence="3">
    <location>
        <begin position="1225"/>
        <end position="1286"/>
    </location>
</feature>
<evidence type="ECO:0000313" key="5">
    <source>
        <dbReference type="Proteomes" id="UP001293593"/>
    </source>
</evidence>
<evidence type="ECO:0000256" key="1">
    <source>
        <dbReference type="SAM" id="MobiDB-lite"/>
    </source>
</evidence>
<dbReference type="InterPro" id="IPR058210">
    <property type="entry name" value="SACS/Nov_dom"/>
</dbReference>
<feature type="compositionally biased region" description="Polar residues" evidence="1">
    <location>
        <begin position="449"/>
        <end position="458"/>
    </location>
</feature>
<dbReference type="GO" id="GO:0048364">
    <property type="term" value="P:root development"/>
    <property type="evidence" value="ECO:0007669"/>
    <property type="project" value="TreeGrafter"/>
</dbReference>
<dbReference type="InterPro" id="IPR036890">
    <property type="entry name" value="HATPase_C_sf"/>
</dbReference>
<dbReference type="Proteomes" id="UP001293593">
    <property type="component" value="Unassembled WGS sequence"/>
</dbReference>
<proteinExistence type="predicted"/>
<dbReference type="GO" id="GO:0010305">
    <property type="term" value="P:leaf vascular tissue pattern formation"/>
    <property type="evidence" value="ECO:0007669"/>
    <property type="project" value="TreeGrafter"/>
</dbReference>
<evidence type="ECO:0000259" key="2">
    <source>
        <dbReference type="Pfam" id="PF13020"/>
    </source>
</evidence>
<dbReference type="InterPro" id="IPR024975">
    <property type="entry name" value="NOV_C"/>
</dbReference>
<dbReference type="GO" id="GO:0009793">
    <property type="term" value="P:embryo development ending in seed dormancy"/>
    <property type="evidence" value="ECO:0007669"/>
    <property type="project" value="TreeGrafter"/>
</dbReference>
<dbReference type="NCBIfam" id="NF047352">
    <property type="entry name" value="P_loop_sacsin"/>
    <property type="match status" value="1"/>
</dbReference>
<evidence type="ECO:0008006" key="6">
    <source>
        <dbReference type="Google" id="ProtNLM"/>
    </source>
</evidence>
<gene>
    <name evidence="4" type="ORF">QN277_007692</name>
</gene>
<evidence type="ECO:0000313" key="4">
    <source>
        <dbReference type="EMBL" id="KAK4258220.1"/>
    </source>
</evidence>